<gene>
    <name evidence="1" type="ORF">E2C01_070252</name>
</gene>
<name>A0A5B7I141_PORTR</name>
<keyword evidence="2" id="KW-1185">Reference proteome</keyword>
<sequence>MPRKHSLYKERKYVKNELFWCIPAFYATKLRITSKT</sequence>
<proteinExistence type="predicted"/>
<dbReference type="Proteomes" id="UP000324222">
    <property type="component" value="Unassembled WGS sequence"/>
</dbReference>
<reference evidence="1 2" key="1">
    <citation type="submission" date="2019-05" db="EMBL/GenBank/DDBJ databases">
        <title>Another draft genome of Portunus trituberculatus and its Hox gene families provides insights of decapod evolution.</title>
        <authorList>
            <person name="Jeong J.-H."/>
            <person name="Song I."/>
            <person name="Kim S."/>
            <person name="Choi T."/>
            <person name="Kim D."/>
            <person name="Ryu S."/>
            <person name="Kim W."/>
        </authorList>
    </citation>
    <scope>NUCLEOTIDE SEQUENCE [LARGE SCALE GENOMIC DNA]</scope>
    <source>
        <tissue evidence="1">Muscle</tissue>
    </source>
</reference>
<protein>
    <submittedName>
        <fullName evidence="1">Uncharacterized protein</fullName>
    </submittedName>
</protein>
<evidence type="ECO:0000313" key="2">
    <source>
        <dbReference type="Proteomes" id="UP000324222"/>
    </source>
</evidence>
<comment type="caution">
    <text evidence="1">The sequence shown here is derived from an EMBL/GenBank/DDBJ whole genome shotgun (WGS) entry which is preliminary data.</text>
</comment>
<evidence type="ECO:0000313" key="1">
    <source>
        <dbReference type="EMBL" id="MPC75855.1"/>
    </source>
</evidence>
<dbReference type="EMBL" id="VSRR010042023">
    <property type="protein sequence ID" value="MPC75855.1"/>
    <property type="molecule type" value="Genomic_DNA"/>
</dbReference>
<dbReference type="AlphaFoldDB" id="A0A5B7I141"/>
<organism evidence="1 2">
    <name type="scientific">Portunus trituberculatus</name>
    <name type="common">Swimming crab</name>
    <name type="synonym">Neptunus trituberculatus</name>
    <dbReference type="NCBI Taxonomy" id="210409"/>
    <lineage>
        <taxon>Eukaryota</taxon>
        <taxon>Metazoa</taxon>
        <taxon>Ecdysozoa</taxon>
        <taxon>Arthropoda</taxon>
        <taxon>Crustacea</taxon>
        <taxon>Multicrustacea</taxon>
        <taxon>Malacostraca</taxon>
        <taxon>Eumalacostraca</taxon>
        <taxon>Eucarida</taxon>
        <taxon>Decapoda</taxon>
        <taxon>Pleocyemata</taxon>
        <taxon>Brachyura</taxon>
        <taxon>Eubrachyura</taxon>
        <taxon>Portunoidea</taxon>
        <taxon>Portunidae</taxon>
        <taxon>Portuninae</taxon>
        <taxon>Portunus</taxon>
    </lineage>
</organism>
<accession>A0A5B7I141</accession>